<reference evidence="3 4" key="1">
    <citation type="submission" date="2017-09" db="EMBL/GenBank/DDBJ databases">
        <title>Genomic, metabolic, and phenotypic characteristics of bacterial isolates from the natural microbiome of the model nematode Caenorhabditis elegans.</title>
        <authorList>
            <person name="Zimmermann J."/>
            <person name="Obeng N."/>
            <person name="Yang W."/>
            <person name="Obeng O."/>
            <person name="Kissoyan K."/>
            <person name="Pees B."/>
            <person name="Dirksen P."/>
            <person name="Hoppner M."/>
            <person name="Franke A."/>
            <person name="Rosenstiel P."/>
            <person name="Leippe M."/>
            <person name="Dierking K."/>
            <person name="Kaleta C."/>
            <person name="Schulenburg H."/>
        </authorList>
    </citation>
    <scope>NUCLEOTIDE SEQUENCE [LARGE SCALE GENOMIC DNA]</scope>
    <source>
        <strain evidence="3 4">MYb73</strain>
    </source>
</reference>
<dbReference type="Pfam" id="PF05239">
    <property type="entry name" value="PRC"/>
    <property type="match status" value="1"/>
</dbReference>
<dbReference type="InterPro" id="IPR027275">
    <property type="entry name" value="PRC-brl_dom"/>
</dbReference>
<proteinExistence type="predicted"/>
<name>A0A2S0I8B7_9BURK</name>
<organism evidence="3 4">
    <name type="scientific">Achromobacter spanius</name>
    <dbReference type="NCBI Taxonomy" id="217203"/>
    <lineage>
        <taxon>Bacteria</taxon>
        <taxon>Pseudomonadati</taxon>
        <taxon>Pseudomonadota</taxon>
        <taxon>Betaproteobacteria</taxon>
        <taxon>Burkholderiales</taxon>
        <taxon>Alcaligenaceae</taxon>
        <taxon>Achromobacter</taxon>
    </lineage>
</organism>
<evidence type="ECO:0000256" key="1">
    <source>
        <dbReference type="SAM" id="SignalP"/>
    </source>
</evidence>
<evidence type="ECO:0000259" key="2">
    <source>
        <dbReference type="Pfam" id="PF05239"/>
    </source>
</evidence>
<dbReference type="PANTHER" id="PTHR36505:SF1">
    <property type="entry name" value="BLR1072 PROTEIN"/>
    <property type="match status" value="1"/>
</dbReference>
<evidence type="ECO:0000313" key="4">
    <source>
        <dbReference type="Proteomes" id="UP000239477"/>
    </source>
</evidence>
<dbReference type="InterPro" id="IPR011033">
    <property type="entry name" value="PRC_barrel-like_sf"/>
</dbReference>
<keyword evidence="1" id="KW-0732">Signal</keyword>
<dbReference type="Gene3D" id="2.30.30.240">
    <property type="entry name" value="PRC-barrel domain"/>
    <property type="match status" value="1"/>
</dbReference>
<dbReference type="OrthoDB" id="9004447at2"/>
<dbReference type="EMBL" id="CP023270">
    <property type="protein sequence ID" value="AVJ28194.1"/>
    <property type="molecule type" value="Genomic_DNA"/>
</dbReference>
<evidence type="ECO:0000313" key="3">
    <source>
        <dbReference type="EMBL" id="AVJ28194.1"/>
    </source>
</evidence>
<dbReference type="PANTHER" id="PTHR36505">
    <property type="entry name" value="BLR1072 PROTEIN"/>
    <property type="match status" value="1"/>
</dbReference>
<keyword evidence="4" id="KW-1185">Reference proteome</keyword>
<dbReference type="AlphaFoldDB" id="A0A2S0I8B7"/>
<gene>
    <name evidence="3" type="ORF">CLM73_14335</name>
</gene>
<accession>A0A2S0I8B7</accession>
<feature type="signal peptide" evidence="1">
    <location>
        <begin position="1"/>
        <end position="25"/>
    </location>
</feature>
<dbReference type="Proteomes" id="UP000239477">
    <property type="component" value="Chromosome"/>
</dbReference>
<feature type="domain" description="PRC-barrel" evidence="2">
    <location>
        <begin position="46"/>
        <end position="111"/>
    </location>
</feature>
<dbReference type="RefSeq" id="WP_105239000.1">
    <property type="nucleotide sequence ID" value="NZ_CP023270.1"/>
</dbReference>
<protein>
    <submittedName>
        <fullName evidence="3">Photosystem reaction center subunit H</fullName>
    </submittedName>
</protein>
<dbReference type="SUPFAM" id="SSF50346">
    <property type="entry name" value="PRC-barrel domain"/>
    <property type="match status" value="1"/>
</dbReference>
<feature type="chain" id="PRO_5015732759" evidence="1">
    <location>
        <begin position="26"/>
        <end position="130"/>
    </location>
</feature>
<sequence length="130" mass="13552">MIVKTAMLGVAVLLGTAGAVSTGWAQGTPQSVTEVRVDVAKVEAGYRASKIIGATVYNGNKEKLGTVDDLIIGPPDWAPYAVLSVGGLLGVGNHLVTVPLSKMQIAGDQFQLPDATKDTLKALPEFKYAK</sequence>